<organism evidence="1 2">
    <name type="scientific">Melia azedarach</name>
    <name type="common">Chinaberry tree</name>
    <dbReference type="NCBI Taxonomy" id="155640"/>
    <lineage>
        <taxon>Eukaryota</taxon>
        <taxon>Viridiplantae</taxon>
        <taxon>Streptophyta</taxon>
        <taxon>Embryophyta</taxon>
        <taxon>Tracheophyta</taxon>
        <taxon>Spermatophyta</taxon>
        <taxon>Magnoliopsida</taxon>
        <taxon>eudicotyledons</taxon>
        <taxon>Gunneridae</taxon>
        <taxon>Pentapetalae</taxon>
        <taxon>rosids</taxon>
        <taxon>malvids</taxon>
        <taxon>Sapindales</taxon>
        <taxon>Meliaceae</taxon>
        <taxon>Melia</taxon>
    </lineage>
</organism>
<evidence type="ECO:0000313" key="2">
    <source>
        <dbReference type="Proteomes" id="UP001164539"/>
    </source>
</evidence>
<gene>
    <name evidence="1" type="ORF">OWV82_001108</name>
</gene>
<evidence type="ECO:0000313" key="1">
    <source>
        <dbReference type="EMBL" id="KAJ4728121.1"/>
    </source>
</evidence>
<name>A0ACC1YWL7_MELAZ</name>
<proteinExistence type="predicted"/>
<dbReference type="EMBL" id="CM051394">
    <property type="protein sequence ID" value="KAJ4728121.1"/>
    <property type="molecule type" value="Genomic_DNA"/>
</dbReference>
<sequence>MCSSNWTTNGTVHCILSLPSLILGIARQMKWETKWYKVFENFQPSSFIQMKWETKWYKFVKESMPLDFFDRYNNQGKTPQETLQNTNILSRRLLNSLPKPLRRVHCLQHS</sequence>
<keyword evidence="2" id="KW-1185">Reference proteome</keyword>
<reference evidence="1 2" key="1">
    <citation type="journal article" date="2023" name="Science">
        <title>Complex scaffold remodeling in plant triterpene biosynthesis.</title>
        <authorList>
            <person name="De La Pena R."/>
            <person name="Hodgson H."/>
            <person name="Liu J.C."/>
            <person name="Stephenson M.J."/>
            <person name="Martin A.C."/>
            <person name="Owen C."/>
            <person name="Harkess A."/>
            <person name="Leebens-Mack J."/>
            <person name="Jimenez L.E."/>
            <person name="Osbourn A."/>
            <person name="Sattely E.S."/>
        </authorList>
    </citation>
    <scope>NUCLEOTIDE SEQUENCE [LARGE SCALE GENOMIC DNA]</scope>
    <source>
        <strain evidence="2">cv. JPN11</strain>
        <tissue evidence="1">Leaf</tissue>
    </source>
</reference>
<dbReference type="Proteomes" id="UP001164539">
    <property type="component" value="Chromosome 1"/>
</dbReference>
<accession>A0ACC1YWL7</accession>
<protein>
    <submittedName>
        <fullName evidence="1">Ankyrin-repeat containing-like protein</fullName>
    </submittedName>
</protein>
<comment type="caution">
    <text evidence="1">The sequence shown here is derived from an EMBL/GenBank/DDBJ whole genome shotgun (WGS) entry which is preliminary data.</text>
</comment>